<dbReference type="PANTHER" id="PTHR44103:SF1">
    <property type="entry name" value="PROPROTEIN CONVERTASE P"/>
    <property type="match status" value="1"/>
</dbReference>
<keyword evidence="2" id="KW-0325">Glycoprotein</keyword>
<evidence type="ECO:0000256" key="1">
    <source>
        <dbReference type="ARBA" id="ARBA00022729"/>
    </source>
</evidence>
<gene>
    <name evidence="3" type="ORF">H0A76_08615</name>
</gene>
<sequence length="390" mass="41396">MTKLEYIEKIGLGNNPFESIDVGSNSTPTLADIDGDGDLDLVMGERDGTLKYYQNTGTTSNPAYEAKTGDDNPFMALMWYSSPTLADIDGDGDLDLVVGEENGTLKYYQNTGTTSNPTYEAKTGDSNPFNGIDAGSASSPTLADIDGDGDLDLVVGEGNGTLKYYQNTGTTSNPAYEVKTGDSNPFNGIDVRNYSTPTLADIDGDGDLDLVVGEQNGTLKYYQNTGTTSNPAYEVKTGGSNPFNSIDVGGYSSPTLADIDGDGDLDLVVGKYRYDGTLKYYYNQQPSSVDGQAPTPTATNSWTLSNIPAGQSAFKAGDVISLTLTMSETLKLNNTTGSKVVIAGKDFVLDKTASTTAGDKKLVFKYSVQAGDSIALQTLILTTNKRYYAK</sequence>
<accession>A0A853F6W2</accession>
<dbReference type="GO" id="GO:0008305">
    <property type="term" value="C:integrin complex"/>
    <property type="evidence" value="ECO:0007669"/>
    <property type="project" value="InterPro"/>
</dbReference>
<reference evidence="3 4" key="1">
    <citation type="submission" date="2020-05" db="EMBL/GenBank/DDBJ databases">
        <title>Horizontal transmission and recombination maintain forever young bacterial symbiont genomes.</title>
        <authorList>
            <person name="Russell S.L."/>
            <person name="Pepper-Tunick E."/>
            <person name="Svedberg J."/>
            <person name="Byrne A."/>
            <person name="Ruelas Castillo J."/>
            <person name="Vollmers C."/>
            <person name="Beinart R.A."/>
            <person name="Corbett-Detig R."/>
        </authorList>
    </citation>
    <scope>NUCLEOTIDE SEQUENCE [LARGE SCALE GENOMIC DNA]</scope>
    <source>
        <strain evidence="3">455</strain>
    </source>
</reference>
<dbReference type="InterPro" id="IPR000413">
    <property type="entry name" value="Integrin_alpha"/>
</dbReference>
<name>A0A853F6W2_9GAMM</name>
<dbReference type="InterPro" id="IPR013517">
    <property type="entry name" value="FG-GAP"/>
</dbReference>
<comment type="caution">
    <text evidence="3">The sequence shown here is derived from an EMBL/GenBank/DDBJ whole genome shotgun (WGS) entry which is preliminary data.</text>
</comment>
<dbReference type="Pfam" id="PF01839">
    <property type="entry name" value="FG-GAP"/>
    <property type="match status" value="1"/>
</dbReference>
<evidence type="ECO:0000256" key="2">
    <source>
        <dbReference type="ARBA" id="ARBA00023180"/>
    </source>
</evidence>
<dbReference type="AlphaFoldDB" id="A0A853F6W2"/>
<keyword evidence="1" id="KW-0732">Signal</keyword>
<organism evidence="3 4">
    <name type="scientific">Candidatus Thiodubiliella endoseptemdiera</name>
    <dbReference type="NCBI Taxonomy" id="2738886"/>
    <lineage>
        <taxon>Bacteria</taxon>
        <taxon>Pseudomonadati</taxon>
        <taxon>Pseudomonadota</taxon>
        <taxon>Gammaproteobacteria</taxon>
        <taxon>Candidatus Pseudothioglobaceae</taxon>
        <taxon>Candidatus Thiodubiliella</taxon>
    </lineage>
</organism>
<dbReference type="Proteomes" id="UP000568751">
    <property type="component" value="Unassembled WGS sequence"/>
</dbReference>
<protein>
    <submittedName>
        <fullName evidence="3">VCBS repeat-containing protein</fullName>
    </submittedName>
</protein>
<dbReference type="Gene3D" id="2.130.10.130">
    <property type="entry name" value="Integrin alpha, N-terminal"/>
    <property type="match status" value="2"/>
</dbReference>
<dbReference type="Pfam" id="PF13517">
    <property type="entry name" value="FG-GAP_3"/>
    <property type="match status" value="2"/>
</dbReference>
<proteinExistence type="predicted"/>
<evidence type="ECO:0000313" key="4">
    <source>
        <dbReference type="Proteomes" id="UP000568751"/>
    </source>
</evidence>
<dbReference type="InterPro" id="IPR028994">
    <property type="entry name" value="Integrin_alpha_N"/>
</dbReference>
<dbReference type="SUPFAM" id="SSF69318">
    <property type="entry name" value="Integrin alpha N-terminal domain"/>
    <property type="match status" value="1"/>
</dbReference>
<dbReference type="PANTHER" id="PTHR44103">
    <property type="entry name" value="PROPROTEIN CONVERTASE P"/>
    <property type="match status" value="1"/>
</dbReference>
<evidence type="ECO:0000313" key="3">
    <source>
        <dbReference type="EMBL" id="NYT27940.1"/>
    </source>
</evidence>
<dbReference type="PRINTS" id="PR01185">
    <property type="entry name" value="INTEGRINA"/>
</dbReference>
<dbReference type="EMBL" id="JACCHT010000002">
    <property type="protein sequence ID" value="NYT27940.1"/>
    <property type="molecule type" value="Genomic_DNA"/>
</dbReference>
<dbReference type="GO" id="GO:0007155">
    <property type="term" value="P:cell adhesion"/>
    <property type="evidence" value="ECO:0007669"/>
    <property type="project" value="InterPro"/>
</dbReference>